<comment type="subcellular location">
    <subcellularLocation>
        <location evidence="1">Periplasm</location>
    </subcellularLocation>
</comment>
<reference evidence="6" key="1">
    <citation type="submission" date="2019-12" db="EMBL/GenBank/DDBJ databases">
        <authorList>
            <person name="Cremers G."/>
        </authorList>
    </citation>
    <scope>NUCLEOTIDE SEQUENCE</scope>
    <source>
        <strain evidence="6">Mbul1</strain>
    </source>
</reference>
<dbReference type="NCBIfam" id="TIGR03170">
    <property type="entry name" value="flgA_cterm"/>
    <property type="match status" value="1"/>
</dbReference>
<evidence type="ECO:0000313" key="6">
    <source>
        <dbReference type="EMBL" id="CAA2099192.1"/>
    </source>
</evidence>
<dbReference type="InterPro" id="IPR013974">
    <property type="entry name" value="SAF"/>
</dbReference>
<keyword evidence="4" id="KW-0472">Membrane</keyword>
<proteinExistence type="predicted"/>
<dbReference type="EMBL" id="LR743504">
    <property type="protein sequence ID" value="CAA2099192.1"/>
    <property type="molecule type" value="Genomic_DNA"/>
</dbReference>
<dbReference type="CDD" id="cd11614">
    <property type="entry name" value="SAF_CpaB_FlgA_like"/>
    <property type="match status" value="1"/>
</dbReference>
<feature type="transmembrane region" description="Helical" evidence="4">
    <location>
        <begin position="22"/>
        <end position="42"/>
    </location>
</feature>
<dbReference type="Gene3D" id="2.30.30.760">
    <property type="match status" value="1"/>
</dbReference>
<dbReference type="SMART" id="SM00858">
    <property type="entry name" value="SAF"/>
    <property type="match status" value="1"/>
</dbReference>
<accession>A0A679IX89</accession>
<dbReference type="Pfam" id="PF13144">
    <property type="entry name" value="ChapFlgA"/>
    <property type="match status" value="1"/>
</dbReference>
<protein>
    <recommendedName>
        <fullName evidence="5">SAF domain-containing protein</fullName>
    </recommendedName>
</protein>
<dbReference type="InterPro" id="IPR039246">
    <property type="entry name" value="Flagellar_FlgA"/>
</dbReference>
<dbReference type="GO" id="GO:0044780">
    <property type="term" value="P:bacterial-type flagellum assembly"/>
    <property type="evidence" value="ECO:0007669"/>
    <property type="project" value="InterPro"/>
</dbReference>
<dbReference type="PANTHER" id="PTHR36307">
    <property type="entry name" value="FLAGELLA BASAL BODY P-RING FORMATION PROTEIN FLGA"/>
    <property type="match status" value="1"/>
</dbReference>
<keyword evidence="2" id="KW-0732">Signal</keyword>
<dbReference type="PANTHER" id="PTHR36307:SF1">
    <property type="entry name" value="FLAGELLA BASAL BODY P-RING FORMATION PROTEIN FLGA"/>
    <property type="match status" value="1"/>
</dbReference>
<name>A0A679IX89_9HYPH</name>
<evidence type="ECO:0000259" key="5">
    <source>
        <dbReference type="SMART" id="SM00858"/>
    </source>
</evidence>
<feature type="domain" description="SAF" evidence="5">
    <location>
        <begin position="208"/>
        <end position="270"/>
    </location>
</feature>
<dbReference type="GO" id="GO:0042597">
    <property type="term" value="C:periplasmic space"/>
    <property type="evidence" value="ECO:0007669"/>
    <property type="project" value="UniProtKB-SubCell"/>
</dbReference>
<dbReference type="InterPro" id="IPR017585">
    <property type="entry name" value="SAF_FlgA"/>
</dbReference>
<dbReference type="Gene3D" id="3.90.1210.10">
    <property type="entry name" value="Antifreeze-like/N-acetylneuraminic acid synthase C-terminal domain"/>
    <property type="match status" value="1"/>
</dbReference>
<dbReference type="AlphaFoldDB" id="A0A679IX89"/>
<evidence type="ECO:0000256" key="2">
    <source>
        <dbReference type="ARBA" id="ARBA00022729"/>
    </source>
</evidence>
<evidence type="ECO:0000256" key="3">
    <source>
        <dbReference type="ARBA" id="ARBA00022764"/>
    </source>
</evidence>
<sequence length="349" mass="36480">MYALRQIPTAQPRRAGTLTPGIVVRTFLALAALGFMTVQVLAEEPGQRLRLRGDVTARGDILTLGDLVEGAPADLARRPLFRAPALGASGTIQARRIADAVAPLGLGEIETGGRNQVSVQRAARRVGPTEIEAAIKRVLETAYGLDPRNLALRLDGENTVLLAPLDLDGQAAALDVTYDPRLKRVAALITLGERQASLRVAGLVQEIREVQILSRTLNRGDTVSAADVSIERRPREATPPDAQAGSVVVVGQVAQRSLSAGSILRSGDIAPADMVQRGEAVTIVFDAPGLNLSLRGQANENGRLGAAITVTNPVSKKTLAATVIGPGRVSVSSSASIGRQASAAFDAGR</sequence>
<gene>
    <name evidence="6" type="ORF">MBUL_00023</name>
</gene>
<organism evidence="6">
    <name type="scientific">Methylobacterium bullatum</name>
    <dbReference type="NCBI Taxonomy" id="570505"/>
    <lineage>
        <taxon>Bacteria</taxon>
        <taxon>Pseudomonadati</taxon>
        <taxon>Pseudomonadota</taxon>
        <taxon>Alphaproteobacteria</taxon>
        <taxon>Hyphomicrobiales</taxon>
        <taxon>Methylobacteriaceae</taxon>
        <taxon>Methylobacterium</taxon>
    </lineage>
</organism>
<evidence type="ECO:0000256" key="4">
    <source>
        <dbReference type="SAM" id="Phobius"/>
    </source>
</evidence>
<evidence type="ECO:0000256" key="1">
    <source>
        <dbReference type="ARBA" id="ARBA00004418"/>
    </source>
</evidence>
<keyword evidence="3" id="KW-0574">Periplasm</keyword>
<keyword evidence="4" id="KW-1133">Transmembrane helix</keyword>
<keyword evidence="4" id="KW-0812">Transmembrane</keyword>